<dbReference type="AlphaFoldDB" id="A0AAQ4FF72"/>
<dbReference type="Gene3D" id="3.10.200.10">
    <property type="entry name" value="Alpha carbonic anhydrase"/>
    <property type="match status" value="1"/>
</dbReference>
<comment type="caution">
    <text evidence="4">The sequence shown here is derived from an EMBL/GenBank/DDBJ whole genome shotgun (WGS) entry which is preliminary data.</text>
</comment>
<comment type="similarity">
    <text evidence="1">Belongs to the alpha-carbonic anhydrase family.</text>
</comment>
<feature type="domain" description="Alpha-carbonic anhydrase" evidence="3">
    <location>
        <begin position="1"/>
        <end position="129"/>
    </location>
</feature>
<dbReference type="GO" id="GO:0004089">
    <property type="term" value="F:carbonate dehydratase activity"/>
    <property type="evidence" value="ECO:0007669"/>
    <property type="project" value="InterPro"/>
</dbReference>
<evidence type="ECO:0000259" key="3">
    <source>
        <dbReference type="PROSITE" id="PS51144"/>
    </source>
</evidence>
<accession>A0AAQ4FF72</accession>
<gene>
    <name evidence="4" type="ORF">V5799_007725</name>
</gene>
<sequence>MSWTTAQLTFVNFDSVKTVRGILAALEGNATRARRRLLPWMVRRVVSRRGSSDANAPLPPRLDKLMPPVARHEFFTYRGSLTTPPCTESVRWTVFHRPAFVSEAVYGSRGGGPIQPYSATTSFLLQECLCLYSLLLPLCWWMTNSVPRCVAALAPFVTLPVLRTLGADEAAAAFLTPASLRHLIFLVIVTASHTSGRLIPRLSFNVCSKYGLQQTLGSRGLAEPSATAPAPSVQVTQPVTSFPGDKVTAPPTSTASLVRRQSILKPMRKKSWVSLLGGAGINARRASTVEFGQDECQFISPKEEPAWEEQPPESPIPSGFLTPAFHSQADETDVPPAAYVVPAAVGASCNLILPIHLPMIVANEVIEVPMLQVATIGILAKAITVASAIVSVNTFGSRLIPWSVVPSTNSTDYTEAFDNVGF</sequence>
<reference evidence="4 5" key="1">
    <citation type="journal article" date="2023" name="Arcadia Sci">
        <title>De novo assembly of a long-read Amblyomma americanum tick genome.</title>
        <authorList>
            <person name="Chou S."/>
            <person name="Poskanzer K.E."/>
            <person name="Rollins M."/>
            <person name="Thuy-Boun P.S."/>
        </authorList>
    </citation>
    <scope>NUCLEOTIDE SEQUENCE [LARGE SCALE GENOMIC DNA]</scope>
    <source>
        <strain evidence="4">F_SG_1</strain>
        <tissue evidence="4">Salivary glands</tissue>
    </source>
</reference>
<evidence type="ECO:0000256" key="2">
    <source>
        <dbReference type="SAM" id="MobiDB-lite"/>
    </source>
</evidence>
<evidence type="ECO:0000313" key="4">
    <source>
        <dbReference type="EMBL" id="KAK8785917.1"/>
    </source>
</evidence>
<dbReference type="GO" id="GO:0008270">
    <property type="term" value="F:zinc ion binding"/>
    <property type="evidence" value="ECO:0007669"/>
    <property type="project" value="InterPro"/>
</dbReference>
<name>A0AAQ4FF72_AMBAM</name>
<dbReference type="InterPro" id="IPR023561">
    <property type="entry name" value="Carbonic_anhydrase_a-class"/>
</dbReference>
<keyword evidence="5" id="KW-1185">Reference proteome</keyword>
<dbReference type="InterPro" id="IPR036398">
    <property type="entry name" value="CA_dom_sf"/>
</dbReference>
<organism evidence="4 5">
    <name type="scientific">Amblyomma americanum</name>
    <name type="common">Lone star tick</name>
    <dbReference type="NCBI Taxonomy" id="6943"/>
    <lineage>
        <taxon>Eukaryota</taxon>
        <taxon>Metazoa</taxon>
        <taxon>Ecdysozoa</taxon>
        <taxon>Arthropoda</taxon>
        <taxon>Chelicerata</taxon>
        <taxon>Arachnida</taxon>
        <taxon>Acari</taxon>
        <taxon>Parasitiformes</taxon>
        <taxon>Ixodida</taxon>
        <taxon>Ixodoidea</taxon>
        <taxon>Ixodidae</taxon>
        <taxon>Amblyomminae</taxon>
        <taxon>Amblyomma</taxon>
    </lineage>
</organism>
<protein>
    <recommendedName>
        <fullName evidence="3">Alpha-carbonic anhydrase domain-containing protein</fullName>
    </recommendedName>
</protein>
<dbReference type="Pfam" id="PF00194">
    <property type="entry name" value="Carb_anhydrase"/>
    <property type="match status" value="1"/>
</dbReference>
<dbReference type="PANTHER" id="PTHR18952">
    <property type="entry name" value="CARBONIC ANHYDRASE"/>
    <property type="match status" value="1"/>
</dbReference>
<proteinExistence type="inferred from homology"/>
<dbReference type="SUPFAM" id="SSF51069">
    <property type="entry name" value="Carbonic anhydrase"/>
    <property type="match status" value="1"/>
</dbReference>
<dbReference type="InterPro" id="IPR001148">
    <property type="entry name" value="CA_dom"/>
</dbReference>
<dbReference type="GO" id="GO:0005737">
    <property type="term" value="C:cytoplasm"/>
    <property type="evidence" value="ECO:0007669"/>
    <property type="project" value="TreeGrafter"/>
</dbReference>
<dbReference type="EMBL" id="JARKHS020003219">
    <property type="protein sequence ID" value="KAK8785917.1"/>
    <property type="molecule type" value="Genomic_DNA"/>
</dbReference>
<evidence type="ECO:0000313" key="5">
    <source>
        <dbReference type="Proteomes" id="UP001321473"/>
    </source>
</evidence>
<feature type="region of interest" description="Disordered" evidence="2">
    <location>
        <begin position="222"/>
        <end position="251"/>
    </location>
</feature>
<evidence type="ECO:0000256" key="1">
    <source>
        <dbReference type="ARBA" id="ARBA00010718"/>
    </source>
</evidence>
<dbReference type="Proteomes" id="UP001321473">
    <property type="component" value="Unassembled WGS sequence"/>
</dbReference>
<dbReference type="PANTHER" id="PTHR18952:SF124">
    <property type="entry name" value="CARBONIC ANHYDRASE 7"/>
    <property type="match status" value="1"/>
</dbReference>
<dbReference type="PROSITE" id="PS51144">
    <property type="entry name" value="ALPHA_CA_2"/>
    <property type="match status" value="1"/>
</dbReference>